<dbReference type="InterPro" id="IPR015158">
    <property type="entry name" value="Bud22_dom"/>
</dbReference>
<reference evidence="4" key="1">
    <citation type="journal article" date="2020" name="Mol. Plant Microbe Interact.">
        <title>Genome Sequence of the Biocontrol Agent Coniothyrium minitans strain Conio (IMI 134523).</title>
        <authorList>
            <person name="Patel D."/>
            <person name="Shittu T.A."/>
            <person name="Baroncelli R."/>
            <person name="Muthumeenakshi S."/>
            <person name="Osborne T.H."/>
            <person name="Janganan T.K."/>
            <person name="Sreenivasaprasad S."/>
        </authorList>
    </citation>
    <scope>NUCLEOTIDE SEQUENCE</scope>
    <source>
        <strain evidence="4">Conio</strain>
    </source>
</reference>
<keyword evidence="1" id="KW-0175">Coiled coil</keyword>
<feature type="compositionally biased region" description="Basic and acidic residues" evidence="2">
    <location>
        <begin position="420"/>
        <end position="438"/>
    </location>
</feature>
<feature type="compositionally biased region" description="Polar residues" evidence="2">
    <location>
        <begin position="310"/>
        <end position="320"/>
    </location>
</feature>
<feature type="compositionally biased region" description="Basic and acidic residues" evidence="2">
    <location>
        <begin position="341"/>
        <end position="375"/>
    </location>
</feature>
<accession>A0A9P6KK81</accession>
<evidence type="ECO:0000256" key="1">
    <source>
        <dbReference type="ARBA" id="ARBA00023054"/>
    </source>
</evidence>
<feature type="compositionally biased region" description="Low complexity" evidence="2">
    <location>
        <begin position="199"/>
        <end position="212"/>
    </location>
</feature>
<dbReference type="GO" id="GO:0030686">
    <property type="term" value="C:90S preribosome"/>
    <property type="evidence" value="ECO:0007669"/>
    <property type="project" value="TreeGrafter"/>
</dbReference>
<dbReference type="EMBL" id="WJXW01000016">
    <property type="protein sequence ID" value="KAF9729520.1"/>
    <property type="molecule type" value="Genomic_DNA"/>
</dbReference>
<dbReference type="Proteomes" id="UP000756921">
    <property type="component" value="Unassembled WGS sequence"/>
</dbReference>
<dbReference type="GO" id="GO:0030490">
    <property type="term" value="P:maturation of SSU-rRNA"/>
    <property type="evidence" value="ECO:0007669"/>
    <property type="project" value="TreeGrafter"/>
</dbReference>
<feature type="region of interest" description="Disordered" evidence="2">
    <location>
        <begin position="50"/>
        <end position="69"/>
    </location>
</feature>
<feature type="region of interest" description="Disordered" evidence="2">
    <location>
        <begin position="1"/>
        <end position="32"/>
    </location>
</feature>
<evidence type="ECO:0000259" key="3">
    <source>
        <dbReference type="Pfam" id="PF09073"/>
    </source>
</evidence>
<feature type="compositionally biased region" description="Acidic residues" evidence="2">
    <location>
        <begin position="271"/>
        <end position="282"/>
    </location>
</feature>
<name>A0A9P6KK81_9PLEO</name>
<organism evidence="4 5">
    <name type="scientific">Paraphaeosphaeria minitans</name>
    <dbReference type="NCBI Taxonomy" id="565426"/>
    <lineage>
        <taxon>Eukaryota</taxon>
        <taxon>Fungi</taxon>
        <taxon>Dikarya</taxon>
        <taxon>Ascomycota</taxon>
        <taxon>Pezizomycotina</taxon>
        <taxon>Dothideomycetes</taxon>
        <taxon>Pleosporomycetidae</taxon>
        <taxon>Pleosporales</taxon>
        <taxon>Massarineae</taxon>
        <taxon>Didymosphaeriaceae</taxon>
        <taxon>Paraphaeosphaeria</taxon>
    </lineage>
</organism>
<sequence>MPKRKRAEPAGSKSPELTADRSLARRKKQCTQRIAAAQKPLVAALRMAAGLERQKHSRRKKTAQLNKDAKGVARIEAEYTHLKGLDLDKVADQHLRKTFAKVKTLRESGCMPESVGEVDKGSSDPASLNVKGRLFKVDAVRKVVDELIDELKEIIGAAASGATTEGKDGAKSKKAKRQEADGEAEMDGLAQDGGEDSDAFAAFDALIAAPSSAEDDSEGSLSDGHRPPSEEDLASEGESEDDEDEDEEEDSPSAESVDGDDGIPAFHTFSNDDEDSASDSDDLSIPLAKTKRKTADPKASADSKFLPTLSHPTYISGSESEASDIEVAPRKNRRGQKARQKIWEQKYKEQAKHIVKQERDRGWDAKRGAVAERGGRNGRGGPSRGRGPEISGANELPLGPKKSKRDDAGKLHPSWLAAKAAKEKKMDVKPMGKKVVFD</sequence>
<gene>
    <name evidence="4" type="ORF">PMIN01_12384</name>
</gene>
<evidence type="ECO:0000313" key="5">
    <source>
        <dbReference type="Proteomes" id="UP000756921"/>
    </source>
</evidence>
<evidence type="ECO:0000256" key="2">
    <source>
        <dbReference type="SAM" id="MobiDB-lite"/>
    </source>
</evidence>
<dbReference type="AlphaFoldDB" id="A0A9P6KK81"/>
<proteinExistence type="predicted"/>
<feature type="compositionally biased region" description="Basic residues" evidence="2">
    <location>
        <begin position="330"/>
        <end position="340"/>
    </location>
</feature>
<dbReference type="OrthoDB" id="3364872at2759"/>
<dbReference type="Pfam" id="PF09073">
    <property type="entry name" value="BUD22"/>
    <property type="match status" value="1"/>
</dbReference>
<protein>
    <submittedName>
        <fullName evidence="4">Cellular morphogenesis protein</fullName>
    </submittedName>
</protein>
<keyword evidence="5" id="KW-1185">Reference proteome</keyword>
<feature type="compositionally biased region" description="Acidic residues" evidence="2">
    <location>
        <begin position="230"/>
        <end position="261"/>
    </location>
</feature>
<dbReference type="PANTHER" id="PTHR23325">
    <property type="entry name" value="SERUM RESPONSE FACTOR-BINDING"/>
    <property type="match status" value="1"/>
</dbReference>
<comment type="caution">
    <text evidence="4">The sequence shown here is derived from an EMBL/GenBank/DDBJ whole genome shotgun (WGS) entry which is preliminary data.</text>
</comment>
<feature type="domain" description="Bud22" evidence="3">
    <location>
        <begin position="36"/>
        <end position="438"/>
    </location>
</feature>
<feature type="region of interest" description="Disordered" evidence="2">
    <location>
        <begin position="160"/>
        <end position="438"/>
    </location>
</feature>
<dbReference type="PANTHER" id="PTHR23325:SF1">
    <property type="entry name" value="SERUM RESPONSE FACTOR-BINDING PROTEIN 1"/>
    <property type="match status" value="1"/>
</dbReference>
<dbReference type="GO" id="GO:0005634">
    <property type="term" value="C:nucleus"/>
    <property type="evidence" value="ECO:0007669"/>
    <property type="project" value="TreeGrafter"/>
</dbReference>
<dbReference type="InterPro" id="IPR037393">
    <property type="entry name" value="Bud22/SRFB1"/>
</dbReference>
<evidence type="ECO:0000313" key="4">
    <source>
        <dbReference type="EMBL" id="KAF9729520.1"/>
    </source>
</evidence>